<dbReference type="AlphaFoldDB" id="A0ABD3SBB7"/>
<feature type="compositionally biased region" description="Low complexity" evidence="1">
    <location>
        <begin position="45"/>
        <end position="60"/>
    </location>
</feature>
<evidence type="ECO:0000256" key="1">
    <source>
        <dbReference type="SAM" id="MobiDB-lite"/>
    </source>
</evidence>
<accession>A0ABD3SBB7</accession>
<keyword evidence="3" id="KW-1185">Reference proteome</keyword>
<dbReference type="Proteomes" id="UP001530377">
    <property type="component" value="Unassembled WGS sequence"/>
</dbReference>
<dbReference type="EMBL" id="JALLPB020000083">
    <property type="protein sequence ID" value="KAL3821809.1"/>
    <property type="molecule type" value="Genomic_DNA"/>
</dbReference>
<name>A0ABD3SBB7_9STRA</name>
<feature type="region of interest" description="Disordered" evidence="1">
    <location>
        <begin position="45"/>
        <end position="127"/>
    </location>
</feature>
<organism evidence="2 3">
    <name type="scientific">Cyclostephanos tholiformis</name>
    <dbReference type="NCBI Taxonomy" id="382380"/>
    <lineage>
        <taxon>Eukaryota</taxon>
        <taxon>Sar</taxon>
        <taxon>Stramenopiles</taxon>
        <taxon>Ochrophyta</taxon>
        <taxon>Bacillariophyta</taxon>
        <taxon>Coscinodiscophyceae</taxon>
        <taxon>Thalassiosirophycidae</taxon>
        <taxon>Stephanodiscales</taxon>
        <taxon>Stephanodiscaceae</taxon>
        <taxon>Cyclostephanos</taxon>
    </lineage>
</organism>
<proteinExistence type="predicted"/>
<protein>
    <submittedName>
        <fullName evidence="2">Uncharacterized protein</fullName>
    </submittedName>
</protein>
<reference evidence="2 3" key="1">
    <citation type="submission" date="2024-10" db="EMBL/GenBank/DDBJ databases">
        <title>Updated reference genomes for cyclostephanoid diatoms.</title>
        <authorList>
            <person name="Roberts W.R."/>
            <person name="Alverson A.J."/>
        </authorList>
    </citation>
    <scope>NUCLEOTIDE SEQUENCE [LARGE SCALE GENOMIC DNA]</scope>
    <source>
        <strain evidence="2 3">AJA228-03</strain>
    </source>
</reference>
<evidence type="ECO:0000313" key="3">
    <source>
        <dbReference type="Proteomes" id="UP001530377"/>
    </source>
</evidence>
<gene>
    <name evidence="2" type="ORF">ACHAXA_003311</name>
</gene>
<feature type="compositionally biased region" description="Polar residues" evidence="1">
    <location>
        <begin position="91"/>
        <end position="107"/>
    </location>
</feature>
<sequence length="127" mass="13637">MTTIPGAILHNNLTTKVSNLTPSSTSNTRPSLSVSFSDAHAVHFSDIGVDDGNNNNNNNNCRDDDDVSDYFVPHLMRASSQDEDDDVNGSFFDNGSDHPTSTLTSPNRIPPSPVESRAEEGELSDGT</sequence>
<comment type="caution">
    <text evidence="2">The sequence shown here is derived from an EMBL/GenBank/DDBJ whole genome shotgun (WGS) entry which is preliminary data.</text>
</comment>
<evidence type="ECO:0000313" key="2">
    <source>
        <dbReference type="EMBL" id="KAL3821809.1"/>
    </source>
</evidence>